<dbReference type="GO" id="GO:0006428">
    <property type="term" value="P:isoleucyl-tRNA aminoacylation"/>
    <property type="evidence" value="ECO:0007669"/>
    <property type="project" value="TreeGrafter"/>
</dbReference>
<keyword evidence="1" id="KW-0436">Ligase</keyword>
<comment type="caution">
    <text evidence="7">The sequence shown here is derived from an EMBL/GenBank/DDBJ whole genome shotgun (WGS) entry which is preliminary data.</text>
</comment>
<dbReference type="GO" id="GO:0032543">
    <property type="term" value="P:mitochondrial translation"/>
    <property type="evidence" value="ECO:0007669"/>
    <property type="project" value="TreeGrafter"/>
</dbReference>
<dbReference type="OrthoDB" id="10264412at2759"/>
<evidence type="ECO:0000313" key="7">
    <source>
        <dbReference type="EMBL" id="CAH2228606.1"/>
    </source>
</evidence>
<keyword evidence="8" id="KW-1185">Reference proteome</keyword>
<dbReference type="InterPro" id="IPR002300">
    <property type="entry name" value="aa-tRNA-synth_Ia"/>
</dbReference>
<dbReference type="Gene3D" id="3.40.50.620">
    <property type="entry name" value="HUPs"/>
    <property type="match status" value="1"/>
</dbReference>
<evidence type="ECO:0000256" key="3">
    <source>
        <dbReference type="ARBA" id="ARBA00022840"/>
    </source>
</evidence>
<dbReference type="Proteomes" id="UP000838756">
    <property type="component" value="Unassembled WGS sequence"/>
</dbReference>
<evidence type="ECO:0000256" key="2">
    <source>
        <dbReference type="ARBA" id="ARBA00022741"/>
    </source>
</evidence>
<feature type="non-terminal residue" evidence="7">
    <location>
        <position position="1"/>
    </location>
</feature>
<name>A0A8S4QZZ5_9NEOP</name>
<dbReference type="GO" id="GO:0005739">
    <property type="term" value="C:mitochondrion"/>
    <property type="evidence" value="ECO:0007669"/>
    <property type="project" value="TreeGrafter"/>
</dbReference>
<evidence type="ECO:0000256" key="4">
    <source>
        <dbReference type="ARBA" id="ARBA00022917"/>
    </source>
</evidence>
<evidence type="ECO:0000259" key="6">
    <source>
        <dbReference type="Pfam" id="PF00133"/>
    </source>
</evidence>
<keyword evidence="2" id="KW-0547">Nucleotide-binding</keyword>
<dbReference type="InterPro" id="IPR050081">
    <property type="entry name" value="Ile-tRNA_ligase"/>
</dbReference>
<protein>
    <submittedName>
        <fullName evidence="7">Jg5423 protein</fullName>
    </submittedName>
</protein>
<dbReference type="EMBL" id="CAKXAJ010024358">
    <property type="protein sequence ID" value="CAH2228606.1"/>
    <property type="molecule type" value="Genomic_DNA"/>
</dbReference>
<keyword evidence="4" id="KW-0648">Protein biosynthesis</keyword>
<dbReference type="AlphaFoldDB" id="A0A8S4QZZ5"/>
<sequence length="94" mass="10574">MDIWLDSGLSWQMLEGKKARLYSEGVDQLTGWFQASLLTSLALKNEAPYESIFVHGFVVDEKKRKMSKSIGNVIDPKTIIHGDKKNQGYGVDTL</sequence>
<keyword evidence="5" id="KW-0030">Aminoacyl-tRNA synthetase</keyword>
<dbReference type="SUPFAM" id="SSF52374">
    <property type="entry name" value="Nucleotidylyl transferase"/>
    <property type="match status" value="1"/>
</dbReference>
<dbReference type="GO" id="GO:0005524">
    <property type="term" value="F:ATP binding"/>
    <property type="evidence" value="ECO:0007669"/>
    <property type="project" value="UniProtKB-KW"/>
</dbReference>
<dbReference type="InterPro" id="IPR014729">
    <property type="entry name" value="Rossmann-like_a/b/a_fold"/>
</dbReference>
<gene>
    <name evidence="7" type="primary">jg5423</name>
    <name evidence="7" type="ORF">PAEG_LOCUS8403</name>
</gene>
<dbReference type="PANTHER" id="PTHR42765">
    <property type="entry name" value="SOLEUCYL-TRNA SYNTHETASE"/>
    <property type="match status" value="1"/>
</dbReference>
<dbReference type="Pfam" id="PF00133">
    <property type="entry name" value="tRNA-synt_1"/>
    <property type="match status" value="1"/>
</dbReference>
<evidence type="ECO:0000256" key="5">
    <source>
        <dbReference type="ARBA" id="ARBA00023146"/>
    </source>
</evidence>
<dbReference type="PANTHER" id="PTHR42765:SF1">
    <property type="entry name" value="ISOLEUCINE--TRNA LIGASE, MITOCHONDRIAL"/>
    <property type="match status" value="1"/>
</dbReference>
<organism evidence="7 8">
    <name type="scientific">Pararge aegeria aegeria</name>
    <dbReference type="NCBI Taxonomy" id="348720"/>
    <lineage>
        <taxon>Eukaryota</taxon>
        <taxon>Metazoa</taxon>
        <taxon>Ecdysozoa</taxon>
        <taxon>Arthropoda</taxon>
        <taxon>Hexapoda</taxon>
        <taxon>Insecta</taxon>
        <taxon>Pterygota</taxon>
        <taxon>Neoptera</taxon>
        <taxon>Endopterygota</taxon>
        <taxon>Lepidoptera</taxon>
        <taxon>Glossata</taxon>
        <taxon>Ditrysia</taxon>
        <taxon>Papilionoidea</taxon>
        <taxon>Nymphalidae</taxon>
        <taxon>Satyrinae</taxon>
        <taxon>Satyrini</taxon>
        <taxon>Parargina</taxon>
        <taxon>Pararge</taxon>
    </lineage>
</organism>
<accession>A0A8S4QZZ5</accession>
<dbReference type="GO" id="GO:0004822">
    <property type="term" value="F:isoleucine-tRNA ligase activity"/>
    <property type="evidence" value="ECO:0007669"/>
    <property type="project" value="TreeGrafter"/>
</dbReference>
<feature type="domain" description="Aminoacyl-tRNA synthetase class Ia" evidence="6">
    <location>
        <begin position="1"/>
        <end position="93"/>
    </location>
</feature>
<keyword evidence="3" id="KW-0067">ATP-binding</keyword>
<evidence type="ECO:0000313" key="8">
    <source>
        <dbReference type="Proteomes" id="UP000838756"/>
    </source>
</evidence>
<reference evidence="7" key="1">
    <citation type="submission" date="2022-03" db="EMBL/GenBank/DDBJ databases">
        <authorList>
            <person name="Lindestad O."/>
        </authorList>
    </citation>
    <scope>NUCLEOTIDE SEQUENCE</scope>
</reference>
<proteinExistence type="predicted"/>
<evidence type="ECO:0000256" key="1">
    <source>
        <dbReference type="ARBA" id="ARBA00022598"/>
    </source>
</evidence>